<dbReference type="GO" id="GO:0016779">
    <property type="term" value="F:nucleotidyltransferase activity"/>
    <property type="evidence" value="ECO:0007669"/>
    <property type="project" value="UniProtKB-ARBA"/>
</dbReference>
<comment type="caution">
    <text evidence="3">The sequence shown here is derived from an EMBL/GenBank/DDBJ whole genome shotgun (WGS) entry which is preliminary data.</text>
</comment>
<dbReference type="OrthoDB" id="9782at2157"/>
<dbReference type="PANTHER" id="PTHR19136">
    <property type="entry name" value="MOLYBDENUM COFACTOR GUANYLYLTRANSFERASE"/>
    <property type="match status" value="1"/>
</dbReference>
<dbReference type="Proteomes" id="UP000319335">
    <property type="component" value="Unassembled WGS sequence"/>
</dbReference>
<keyword evidence="4" id="KW-1185">Reference proteome</keyword>
<dbReference type="Gene3D" id="3.90.550.10">
    <property type="entry name" value="Spore Coat Polysaccharide Biosynthesis Protein SpsA, Chain A"/>
    <property type="match status" value="1"/>
</dbReference>
<evidence type="ECO:0000313" key="4">
    <source>
        <dbReference type="Proteomes" id="UP000319335"/>
    </source>
</evidence>
<dbReference type="InterPro" id="IPR029044">
    <property type="entry name" value="Nucleotide-diphossugar_trans"/>
</dbReference>
<dbReference type="EMBL" id="VIAQ01000017">
    <property type="protein sequence ID" value="TQD24403.1"/>
    <property type="molecule type" value="Genomic_DNA"/>
</dbReference>
<dbReference type="AlphaFoldDB" id="A0A7Z8P4F8"/>
<evidence type="ECO:0000259" key="2">
    <source>
        <dbReference type="Pfam" id="PF12804"/>
    </source>
</evidence>
<reference evidence="3 4" key="1">
    <citation type="submission" date="2019-06" db="EMBL/GenBank/DDBJ databases">
        <title>Draft genome sequence of Methanolobus vulcani B1d.</title>
        <authorList>
            <person name="Creighbaum A.J."/>
            <person name="Ticak T."/>
            <person name="Hariraju D."/>
            <person name="Arivett B.A."/>
            <person name="Ferguson D.J.Jr."/>
        </authorList>
    </citation>
    <scope>NUCLEOTIDE SEQUENCE [LARGE SCALE GENOMIC DNA]</scope>
    <source>
        <strain evidence="3 4">B1d</strain>
    </source>
</reference>
<accession>A0A7Z8P4F8</accession>
<evidence type="ECO:0000313" key="3">
    <source>
        <dbReference type="EMBL" id="TQD24403.1"/>
    </source>
</evidence>
<proteinExistence type="predicted"/>
<dbReference type="Pfam" id="PF12804">
    <property type="entry name" value="NTP_transf_3"/>
    <property type="match status" value="1"/>
</dbReference>
<dbReference type="SUPFAM" id="SSF53448">
    <property type="entry name" value="Nucleotide-diphospho-sugar transferases"/>
    <property type="match status" value="1"/>
</dbReference>
<keyword evidence="1 3" id="KW-0808">Transferase</keyword>
<protein>
    <submittedName>
        <fullName evidence="3">Nucleotidyltransferase</fullName>
    </submittedName>
</protein>
<evidence type="ECO:0000256" key="1">
    <source>
        <dbReference type="ARBA" id="ARBA00022679"/>
    </source>
</evidence>
<dbReference type="RefSeq" id="WP_154810258.1">
    <property type="nucleotide sequence ID" value="NZ_VIAQ01000017.1"/>
</dbReference>
<feature type="domain" description="MobA-like NTP transferase" evidence="2">
    <location>
        <begin position="3"/>
        <end position="123"/>
    </location>
</feature>
<dbReference type="InterPro" id="IPR025877">
    <property type="entry name" value="MobA-like_NTP_Trfase"/>
</dbReference>
<name>A0A7Z8P4F8_9EURY</name>
<organism evidence="3 4">
    <name type="scientific">Methanolobus vulcani</name>
    <dbReference type="NCBI Taxonomy" id="38026"/>
    <lineage>
        <taxon>Archaea</taxon>
        <taxon>Methanobacteriati</taxon>
        <taxon>Methanobacteriota</taxon>
        <taxon>Stenosarchaea group</taxon>
        <taxon>Methanomicrobia</taxon>
        <taxon>Methanosarcinales</taxon>
        <taxon>Methanosarcinaceae</taxon>
        <taxon>Methanolobus</taxon>
    </lineage>
</organism>
<gene>
    <name evidence="3" type="ORF">FKV42_10730</name>
</gene>
<dbReference type="PANTHER" id="PTHR19136:SF86">
    <property type="entry name" value="ADENOSYLCOBINAMIDE-PHOSPHATE GUANYLYLTRANSFERASE"/>
    <property type="match status" value="1"/>
</dbReference>
<sequence>MDAIIMAGGFGSRLGMGEKPFVDLLGKPLISYVIDALQKTESIDDIYVAVSPATPKTASYIEEKYEGKVQVIPTGGGNYVGDMVYAVKVACINKPLMILMSDLPLLSPALLEKVIAEYKVCGKPAMSIFSPISVCKSLGIRPDTVFNWDGEGKLIVPSGVNIMDGKDVEHEQEYVSLVMDDIEFALNVNTVDDLKRCKEMILERDAKSIKN</sequence>